<proteinExistence type="predicted"/>
<gene>
    <name evidence="4" type="ordered locus">VMUT_1871</name>
</gene>
<dbReference type="AlphaFoldDB" id="F0QVP8"/>
<dbReference type="PRINTS" id="PR00326">
    <property type="entry name" value="GTP1OBG"/>
</dbReference>
<dbReference type="Gene3D" id="3.40.50.300">
    <property type="entry name" value="P-loop containing nucleotide triphosphate hydrolases"/>
    <property type="match status" value="1"/>
</dbReference>
<dbReference type="InterPro" id="IPR010674">
    <property type="entry name" value="NOG1_Rossman_fold_dom"/>
</dbReference>
<accession>F0QVP8</accession>
<keyword evidence="5" id="KW-1185">Reference proteome</keyword>
<dbReference type="PANTHER" id="PTHR45759">
    <property type="entry name" value="NUCLEOLAR GTP-BINDING PROTEIN 1"/>
    <property type="match status" value="1"/>
</dbReference>
<sequence>MMLVINVIKVPHVPTSEELWNAVIGVYFSLQTRNPSVEPGIDRLRRLELRRVREVRRYLSDAFRDVALGMPFLDSLHPFYRELIELMIDRTMYKHSLAKVGHATKALSSIYKDTVLSIKSATTSNDITRARRNFLARIRNLLMDLKPELDFLKNTATKLDKLPNIDPNLFTIVVSGMPNVGKSSFVRCVSSGKPKVAEYPFTTKELHVGHFTVLNDVKVQVIDTPGLLDRSLSERNRIELQAILALKYLARVIVFIVDPTNHSGYSLIEQVNLLREIKDNFNAPTLVLINKIDIAMESEVGTALSNVALIDNSIPVFRVSTINCNGCRDVINYIIDNYIIPMLKEVLSSR</sequence>
<dbReference type="Pfam" id="PF17835">
    <property type="entry name" value="NOG1_N"/>
    <property type="match status" value="1"/>
</dbReference>
<dbReference type="Proteomes" id="UP000007485">
    <property type="component" value="Chromosome"/>
</dbReference>
<protein>
    <submittedName>
        <fullName evidence="4">Small GTP-binding protein</fullName>
    </submittedName>
</protein>
<organism evidence="4 5">
    <name type="scientific">Vulcanisaeta moutnovskia (strain 768-28)</name>
    <dbReference type="NCBI Taxonomy" id="985053"/>
    <lineage>
        <taxon>Archaea</taxon>
        <taxon>Thermoproteota</taxon>
        <taxon>Thermoprotei</taxon>
        <taxon>Thermoproteales</taxon>
        <taxon>Thermoproteaceae</taxon>
        <taxon>Vulcanisaeta</taxon>
    </lineage>
</organism>
<feature type="domain" description="OBG-type G" evidence="3">
    <location>
        <begin position="170"/>
        <end position="350"/>
    </location>
</feature>
<evidence type="ECO:0000256" key="1">
    <source>
        <dbReference type="ARBA" id="ARBA00022741"/>
    </source>
</evidence>
<dbReference type="KEGG" id="vmo:VMUT_1871"/>
<dbReference type="GO" id="GO:0005525">
    <property type="term" value="F:GTP binding"/>
    <property type="evidence" value="ECO:0007669"/>
    <property type="project" value="UniProtKB-KW"/>
</dbReference>
<evidence type="ECO:0000313" key="4">
    <source>
        <dbReference type="EMBL" id="ADY02072.1"/>
    </source>
</evidence>
<dbReference type="InterPro" id="IPR006073">
    <property type="entry name" value="GTP-bd"/>
</dbReference>
<dbReference type="eggNOG" id="arCOG00352">
    <property type="taxonomic scope" value="Archaea"/>
</dbReference>
<dbReference type="RefSeq" id="WP_013605234.1">
    <property type="nucleotide sequence ID" value="NC_015151.1"/>
</dbReference>
<evidence type="ECO:0000313" key="5">
    <source>
        <dbReference type="Proteomes" id="UP000007485"/>
    </source>
</evidence>
<dbReference type="InterPro" id="IPR031167">
    <property type="entry name" value="G_OBG"/>
</dbReference>
<keyword evidence="2" id="KW-0342">GTP-binding</keyword>
<dbReference type="Gene3D" id="1.20.120.1190">
    <property type="match status" value="1"/>
</dbReference>
<evidence type="ECO:0000259" key="3">
    <source>
        <dbReference type="PROSITE" id="PS51710"/>
    </source>
</evidence>
<dbReference type="EMBL" id="CP002529">
    <property type="protein sequence ID" value="ADY02072.1"/>
    <property type="molecule type" value="Genomic_DNA"/>
</dbReference>
<name>F0QVP8_VULM7</name>
<dbReference type="InterPro" id="IPR027417">
    <property type="entry name" value="P-loop_NTPase"/>
</dbReference>
<evidence type="ECO:0000256" key="2">
    <source>
        <dbReference type="ARBA" id="ARBA00023134"/>
    </source>
</evidence>
<keyword evidence="1" id="KW-0547">Nucleotide-binding</keyword>
<dbReference type="Pfam" id="PF06858">
    <property type="entry name" value="NOG1"/>
    <property type="match status" value="1"/>
</dbReference>
<dbReference type="GeneID" id="10289523"/>
<dbReference type="SUPFAM" id="SSF52540">
    <property type="entry name" value="P-loop containing nucleoside triphosphate hydrolases"/>
    <property type="match status" value="1"/>
</dbReference>
<dbReference type="InterPro" id="IPR041623">
    <property type="entry name" value="NOG1_N"/>
</dbReference>
<dbReference type="HOGENOM" id="CLU_011784_0_0_2"/>
<dbReference type="STRING" id="985053.VMUT_1871"/>
<dbReference type="CDD" id="cd01897">
    <property type="entry name" value="NOG"/>
    <property type="match status" value="1"/>
</dbReference>
<reference evidence="4 5" key="1">
    <citation type="journal article" date="2011" name="J. Bacteriol.">
        <title>Complete genome sequence of 'Vulcanisaeta moutnovskia' strain 768-28, a novel member of the hyperthermophilic crenarchaeal genus vulcanisaeta.</title>
        <authorList>
            <person name="Gumerov V.M."/>
            <person name="Mardanov A.V."/>
            <person name="Beletsky A.V."/>
            <person name="Prokofeva M.I."/>
            <person name="Bonch-Osmolovskaya E.A."/>
            <person name="Ravin N.V."/>
            <person name="Skryabin K.G."/>
        </authorList>
    </citation>
    <scope>NUCLEOTIDE SEQUENCE [LARGE SCALE GENOMIC DNA]</scope>
    <source>
        <strain evidence="4 5">768-28</strain>
    </source>
</reference>
<dbReference type="PROSITE" id="PS51710">
    <property type="entry name" value="G_OBG"/>
    <property type="match status" value="1"/>
</dbReference>